<dbReference type="InterPro" id="IPR002881">
    <property type="entry name" value="DUF58"/>
</dbReference>
<dbReference type="PANTHER" id="PTHR33608">
    <property type="entry name" value="BLL2464 PROTEIN"/>
    <property type="match status" value="1"/>
</dbReference>
<sequence>MFGKRAAASASAGTAGVYTSLADLVALEHRSLTSAAGPRQPLASLLAGRHGSRMRGRGLDFLEMRHYLPGDDVRAIDWRVSARTGRPHVRVYAEERDRPVVLVVDQRRNMFFATRRAMKSVVAAEAAALLGWALRRGGDRVGALVFDDRDLAYFPPHRGRAGWLRILGEIVRRNQALSAGPSRQEAPAMLNAALARLLQTLSHDHLIVLLSDFAGVGEESRALVAQLARRHELLALPVWDPGAGQWPERGQYVVSDGALQLALSGDDAAQGQRLADLAAAHRREIQRWREELAVPALPLTTAEDVAAQLRRALAVDPGRQVRER</sequence>
<accession>A0A6S6YQX6</accession>
<dbReference type="Pfam" id="PF01882">
    <property type="entry name" value="DUF58"/>
    <property type="match status" value="1"/>
</dbReference>
<dbReference type="RefSeq" id="WP_145770723.1">
    <property type="nucleotide sequence ID" value="NZ_LR778301.1"/>
</dbReference>
<dbReference type="Proteomes" id="UP000515733">
    <property type="component" value="Chromosome"/>
</dbReference>
<dbReference type="PANTHER" id="PTHR33608:SF12">
    <property type="entry name" value="DUF58 DOMAIN-CONTAINING PROTEIN"/>
    <property type="match status" value="1"/>
</dbReference>
<dbReference type="AlphaFoldDB" id="A0A6S6YQX6"/>
<dbReference type="EMBL" id="LR778301">
    <property type="protein sequence ID" value="CAB1370172.1"/>
    <property type="molecule type" value="Genomic_DNA"/>
</dbReference>
<evidence type="ECO:0000259" key="1">
    <source>
        <dbReference type="Pfam" id="PF01882"/>
    </source>
</evidence>
<organism evidence="2 3">
    <name type="scientific">Denitratisoma oestradiolicum</name>
    <dbReference type="NCBI Taxonomy" id="311182"/>
    <lineage>
        <taxon>Bacteria</taxon>
        <taxon>Pseudomonadati</taxon>
        <taxon>Pseudomonadota</taxon>
        <taxon>Betaproteobacteria</taxon>
        <taxon>Nitrosomonadales</taxon>
        <taxon>Sterolibacteriaceae</taxon>
        <taxon>Denitratisoma</taxon>
    </lineage>
</organism>
<protein>
    <recommendedName>
        <fullName evidence="1">DUF58 domain-containing protein</fullName>
    </recommendedName>
</protein>
<dbReference type="KEGG" id="doe:DENOEST_3018"/>
<dbReference type="OrthoDB" id="9776116at2"/>
<feature type="domain" description="DUF58" evidence="1">
    <location>
        <begin position="63"/>
        <end position="259"/>
    </location>
</feature>
<keyword evidence="3" id="KW-1185">Reference proteome</keyword>
<dbReference type="InterPro" id="IPR036465">
    <property type="entry name" value="vWFA_dom_sf"/>
</dbReference>
<evidence type="ECO:0000313" key="3">
    <source>
        <dbReference type="Proteomes" id="UP000515733"/>
    </source>
</evidence>
<gene>
    <name evidence="2" type="ORF">DENOEST_3018</name>
</gene>
<reference evidence="2 3" key="1">
    <citation type="submission" date="2020-03" db="EMBL/GenBank/DDBJ databases">
        <authorList>
            <consortium name="Genoscope - CEA"/>
            <person name="William W."/>
        </authorList>
    </citation>
    <scope>NUCLEOTIDE SEQUENCE [LARGE SCALE GENOMIC DNA]</scope>
    <source>
        <strain evidence="3">DSM 16959</strain>
    </source>
</reference>
<proteinExistence type="predicted"/>
<name>A0A6S6YQX6_9PROT</name>
<evidence type="ECO:0000313" key="2">
    <source>
        <dbReference type="EMBL" id="CAB1370172.1"/>
    </source>
</evidence>
<dbReference type="SUPFAM" id="SSF53300">
    <property type="entry name" value="vWA-like"/>
    <property type="match status" value="1"/>
</dbReference>